<dbReference type="RefSeq" id="WP_408126967.1">
    <property type="nucleotide sequence ID" value="NZ_JAQQDH010000001.1"/>
</dbReference>
<proteinExistence type="predicted"/>
<evidence type="ECO:0000313" key="2">
    <source>
        <dbReference type="Proteomes" id="UP001629288"/>
    </source>
</evidence>
<gene>
    <name evidence="1" type="ORF">PQR00_07195</name>
</gene>
<sequence>MLQLLQSAAIALFLFDPVGARELFSLPDAELGRRFKRALVRVAGLATVLNIEQRSIREESAQRRNELAASRGKSTPARLVANAKLIHLSNFCAAIGFTPQRVNKEVAAGRIFTVDIDDERYFPAFFAVEQIRRKDLAKVVRTLGDLEGWNKWHFFTTPNSALDDLTPLQALFYGDRKQVLHAAAEFAER</sequence>
<reference evidence="1 2" key="1">
    <citation type="journal article" date="2024" name="Chem. Sci.">
        <title>Discovery of megapolipeptins by genome mining of a Burkholderiales bacteria collection.</title>
        <authorList>
            <person name="Paulo B.S."/>
            <person name="Recchia M.J.J."/>
            <person name="Lee S."/>
            <person name="Fergusson C.H."/>
            <person name="Romanowski S.B."/>
            <person name="Hernandez A."/>
            <person name="Krull N."/>
            <person name="Liu D.Y."/>
            <person name="Cavanagh H."/>
            <person name="Bos A."/>
            <person name="Gray C.A."/>
            <person name="Murphy B.T."/>
            <person name="Linington R.G."/>
            <person name="Eustaquio A.S."/>
        </authorList>
    </citation>
    <scope>NUCLEOTIDE SEQUENCE [LARGE SCALE GENOMIC DNA]</scope>
    <source>
        <strain evidence="1 2">RL17-379-BIB-C</strain>
    </source>
</reference>
<evidence type="ECO:0000313" key="1">
    <source>
        <dbReference type="EMBL" id="MFM0443369.1"/>
    </source>
</evidence>
<comment type="caution">
    <text evidence="1">The sequence shown here is derived from an EMBL/GenBank/DDBJ whole genome shotgun (WGS) entry which is preliminary data.</text>
</comment>
<dbReference type="EMBL" id="JAQQDH010000001">
    <property type="protein sequence ID" value="MFM0443369.1"/>
    <property type="molecule type" value="Genomic_DNA"/>
</dbReference>
<dbReference type="Proteomes" id="UP001629288">
    <property type="component" value="Unassembled WGS sequence"/>
</dbReference>
<accession>A0ABW9BY84</accession>
<evidence type="ECO:0008006" key="3">
    <source>
        <dbReference type="Google" id="ProtNLM"/>
    </source>
</evidence>
<keyword evidence="2" id="KW-1185">Reference proteome</keyword>
<organism evidence="1 2">
    <name type="scientific">Paraburkholderia strydomiana</name>
    <dbReference type="NCBI Taxonomy" id="1245417"/>
    <lineage>
        <taxon>Bacteria</taxon>
        <taxon>Pseudomonadati</taxon>
        <taxon>Pseudomonadota</taxon>
        <taxon>Betaproteobacteria</taxon>
        <taxon>Burkholderiales</taxon>
        <taxon>Burkholderiaceae</taxon>
        <taxon>Paraburkholderia</taxon>
    </lineage>
</organism>
<protein>
    <recommendedName>
        <fullName evidence="3">Antitoxin Xre/MbcA/ParS-like toxin-binding domain-containing protein</fullName>
    </recommendedName>
</protein>
<name>A0ABW9BY84_9BURK</name>